<dbReference type="Gene3D" id="3.30.70.580">
    <property type="entry name" value="Pseudouridine synthase I, catalytic domain, N-terminal subdomain"/>
    <property type="match status" value="1"/>
</dbReference>
<organism evidence="7 8">
    <name type="scientific">Meiothermus granaticius NBRC 107808</name>
    <dbReference type="NCBI Taxonomy" id="1227551"/>
    <lineage>
        <taxon>Bacteria</taxon>
        <taxon>Thermotogati</taxon>
        <taxon>Deinococcota</taxon>
        <taxon>Deinococci</taxon>
        <taxon>Thermales</taxon>
        <taxon>Thermaceae</taxon>
        <taxon>Meiothermus</taxon>
    </lineage>
</organism>
<dbReference type="EC" id="5.4.99.-" evidence="5"/>
<dbReference type="CDD" id="cd00165">
    <property type="entry name" value="S4"/>
    <property type="match status" value="1"/>
</dbReference>
<dbReference type="InterPro" id="IPR036986">
    <property type="entry name" value="S4_RNA-bd_sf"/>
</dbReference>
<dbReference type="EMBL" id="QWLB01000006">
    <property type="protein sequence ID" value="RIH93365.1"/>
    <property type="molecule type" value="Genomic_DNA"/>
</dbReference>
<dbReference type="PROSITE" id="PS01149">
    <property type="entry name" value="PSI_RSU"/>
    <property type="match status" value="1"/>
</dbReference>
<evidence type="ECO:0000259" key="6">
    <source>
        <dbReference type="SMART" id="SM00363"/>
    </source>
</evidence>
<dbReference type="Proteomes" id="UP000266178">
    <property type="component" value="Unassembled WGS sequence"/>
</dbReference>
<dbReference type="Pfam" id="PF00849">
    <property type="entry name" value="PseudoU_synth_2"/>
    <property type="match status" value="1"/>
</dbReference>
<evidence type="ECO:0000256" key="3">
    <source>
        <dbReference type="ARBA" id="ARBA00023235"/>
    </source>
</evidence>
<dbReference type="SUPFAM" id="SSF55120">
    <property type="entry name" value="Pseudouridine synthase"/>
    <property type="match status" value="1"/>
</dbReference>
<evidence type="ECO:0000313" key="7">
    <source>
        <dbReference type="EMBL" id="RIH93365.1"/>
    </source>
</evidence>
<dbReference type="GO" id="GO:0003723">
    <property type="term" value="F:RNA binding"/>
    <property type="evidence" value="ECO:0007669"/>
    <property type="project" value="UniProtKB-KW"/>
</dbReference>
<gene>
    <name evidence="7" type="primary">rsuA</name>
    <name evidence="7" type="ORF">Mgrana_00621</name>
</gene>
<dbReference type="GO" id="GO:0120159">
    <property type="term" value="F:rRNA pseudouridine synthase activity"/>
    <property type="evidence" value="ECO:0007669"/>
    <property type="project" value="UniProtKB-ARBA"/>
</dbReference>
<dbReference type="PANTHER" id="PTHR47683">
    <property type="entry name" value="PSEUDOURIDINE SYNTHASE FAMILY PROTEIN-RELATED"/>
    <property type="match status" value="1"/>
</dbReference>
<evidence type="ECO:0000256" key="1">
    <source>
        <dbReference type="ARBA" id="ARBA00008348"/>
    </source>
</evidence>
<dbReference type="Gene3D" id="3.10.290.10">
    <property type="entry name" value="RNA-binding S4 domain"/>
    <property type="match status" value="1"/>
</dbReference>
<dbReference type="AlphaFoldDB" id="A0A399FCB9"/>
<feature type="domain" description="RNA-binding S4" evidence="6">
    <location>
        <begin position="3"/>
        <end position="61"/>
    </location>
</feature>
<dbReference type="NCBIfam" id="TIGR00093">
    <property type="entry name" value="pseudouridine synthase"/>
    <property type="match status" value="1"/>
</dbReference>
<dbReference type="CDD" id="cd02553">
    <property type="entry name" value="PseudoU_synth_RsuA"/>
    <property type="match status" value="1"/>
</dbReference>
<dbReference type="InterPro" id="IPR042092">
    <property type="entry name" value="PsdUridine_s_RsuA/RluB/E/F_cat"/>
</dbReference>
<proteinExistence type="inferred from homology"/>
<evidence type="ECO:0000256" key="2">
    <source>
        <dbReference type="ARBA" id="ARBA00022884"/>
    </source>
</evidence>
<sequence length="239" mass="27071">MKERLDKVLAHLGVGSRKEVARWARAGLITLNGAVVRDAAHKFDPSQTRIELEGRPLLYQSFFHVLLHKPAGYVTSTKDRDGQPVTALLQPPRNDWMPVGRLDKDTEGLLLLTTYGELTHRLTHPRWKVSKRYYVELEQPATPEDVAVFTEGLELEGEFLRPAELHLLPNPQQVELTLHEGRFHQVKRMFAARGNRVTYLRRVAFGPLELPPDLPPGASRPLSLEELEQLYAAVDLAVP</sequence>
<dbReference type="FunFam" id="3.30.70.1560:FF:000001">
    <property type="entry name" value="Pseudouridine synthase"/>
    <property type="match status" value="1"/>
</dbReference>
<evidence type="ECO:0000256" key="5">
    <source>
        <dbReference type="RuleBase" id="RU003887"/>
    </source>
</evidence>
<comment type="similarity">
    <text evidence="1 5">Belongs to the pseudouridine synthase RsuA family.</text>
</comment>
<dbReference type="PROSITE" id="PS50889">
    <property type="entry name" value="S4"/>
    <property type="match status" value="1"/>
</dbReference>
<keyword evidence="2 4" id="KW-0694">RNA-binding</keyword>
<dbReference type="InterPro" id="IPR002942">
    <property type="entry name" value="S4_RNA-bd"/>
</dbReference>
<reference evidence="7 8" key="1">
    <citation type="submission" date="2018-08" db="EMBL/GenBank/DDBJ databases">
        <title>Meiothermus granaticius genome AF-68 sequencing project.</title>
        <authorList>
            <person name="Da Costa M.S."/>
            <person name="Albuquerque L."/>
            <person name="Raposo P."/>
            <person name="Froufe H.J.C."/>
            <person name="Barroso C.S."/>
            <person name="Egas C."/>
        </authorList>
    </citation>
    <scope>NUCLEOTIDE SEQUENCE [LARGE SCALE GENOMIC DNA]</scope>
    <source>
        <strain evidence="7 8">AF-68</strain>
    </source>
</reference>
<name>A0A399FCB9_9DEIN</name>
<dbReference type="InterPro" id="IPR000748">
    <property type="entry name" value="PsdUridine_synth_RsuA/RluB/E/F"/>
</dbReference>
<keyword evidence="8" id="KW-1185">Reference proteome</keyword>
<dbReference type="InterPro" id="IPR020094">
    <property type="entry name" value="TruA/RsuA/RluB/E/F_N"/>
</dbReference>
<dbReference type="InterPro" id="IPR006145">
    <property type="entry name" value="PsdUridine_synth_RsuA/RluA"/>
</dbReference>
<evidence type="ECO:0000313" key="8">
    <source>
        <dbReference type="Proteomes" id="UP000266178"/>
    </source>
</evidence>
<dbReference type="OrthoDB" id="9807213at2"/>
<dbReference type="InterPro" id="IPR020103">
    <property type="entry name" value="PsdUridine_synth_cat_dom_sf"/>
</dbReference>
<accession>A0A399FCB9</accession>
<dbReference type="RefSeq" id="WP_119356146.1">
    <property type="nucleotide sequence ID" value="NZ_BJXM01000013.1"/>
</dbReference>
<comment type="caution">
    <text evidence="7">The sequence shown here is derived from an EMBL/GenBank/DDBJ whole genome shotgun (WGS) entry which is preliminary data.</text>
</comment>
<dbReference type="GO" id="GO:0005829">
    <property type="term" value="C:cytosol"/>
    <property type="evidence" value="ECO:0007669"/>
    <property type="project" value="UniProtKB-ARBA"/>
</dbReference>
<dbReference type="Pfam" id="PF01479">
    <property type="entry name" value="S4"/>
    <property type="match status" value="1"/>
</dbReference>
<dbReference type="SUPFAM" id="SSF55174">
    <property type="entry name" value="Alpha-L RNA-binding motif"/>
    <property type="match status" value="1"/>
</dbReference>
<dbReference type="InterPro" id="IPR018496">
    <property type="entry name" value="PsdUridine_synth_RsuA/RluB_CS"/>
</dbReference>
<keyword evidence="3 5" id="KW-0413">Isomerase</keyword>
<protein>
    <recommendedName>
        <fullName evidence="5">Pseudouridine synthase</fullName>
        <ecNumber evidence="5">5.4.99.-</ecNumber>
    </recommendedName>
</protein>
<dbReference type="SMART" id="SM00363">
    <property type="entry name" value="S4"/>
    <property type="match status" value="1"/>
</dbReference>
<dbReference type="PANTHER" id="PTHR47683:SF4">
    <property type="entry name" value="PSEUDOURIDINE SYNTHASE"/>
    <property type="match status" value="1"/>
</dbReference>
<dbReference type="InterPro" id="IPR050343">
    <property type="entry name" value="RsuA_PseudoU_synthase"/>
</dbReference>
<dbReference type="Gene3D" id="3.30.70.1560">
    <property type="entry name" value="Alpha-L RNA-binding motif"/>
    <property type="match status" value="1"/>
</dbReference>
<dbReference type="GO" id="GO:0000455">
    <property type="term" value="P:enzyme-directed rRNA pseudouridine synthesis"/>
    <property type="evidence" value="ECO:0007669"/>
    <property type="project" value="UniProtKB-ARBA"/>
</dbReference>
<evidence type="ECO:0000256" key="4">
    <source>
        <dbReference type="PROSITE-ProRule" id="PRU00182"/>
    </source>
</evidence>